<reference evidence="2" key="1">
    <citation type="journal article" date="2014" name="Front. Microbiol.">
        <title>High frequency of phylogenetically diverse reductive dehalogenase-homologous genes in deep subseafloor sedimentary metagenomes.</title>
        <authorList>
            <person name="Kawai M."/>
            <person name="Futagami T."/>
            <person name="Toyoda A."/>
            <person name="Takaki Y."/>
            <person name="Nishi S."/>
            <person name="Hori S."/>
            <person name="Arai W."/>
            <person name="Tsubouchi T."/>
            <person name="Morono Y."/>
            <person name="Uchiyama I."/>
            <person name="Ito T."/>
            <person name="Fujiyama A."/>
            <person name="Inagaki F."/>
            <person name="Takami H."/>
        </authorList>
    </citation>
    <scope>NUCLEOTIDE SEQUENCE</scope>
    <source>
        <strain evidence="2">Expedition CK06-06</strain>
    </source>
</reference>
<evidence type="ECO:0000313" key="2">
    <source>
        <dbReference type="EMBL" id="GAI75056.1"/>
    </source>
</evidence>
<keyword evidence="1" id="KW-1133">Transmembrane helix</keyword>
<gene>
    <name evidence="2" type="ORF">S12H4_15957</name>
</gene>
<evidence type="ECO:0000256" key="1">
    <source>
        <dbReference type="SAM" id="Phobius"/>
    </source>
</evidence>
<keyword evidence="1" id="KW-0472">Membrane</keyword>
<keyword evidence="1" id="KW-0812">Transmembrane</keyword>
<dbReference type="EMBL" id="BARW01007696">
    <property type="protein sequence ID" value="GAI75056.1"/>
    <property type="molecule type" value="Genomic_DNA"/>
</dbReference>
<sequence length="127" mass="14411">MDKGFTREVEMKGLTLGVELGPERVSREICPDCPFKTSFCEFRMKLWLDNPDLACACKGMRAWVTIRIPIRIPQFNFRIVHLLTLAGLAAPQLGLWLLPFPAFVKSPTNYFLGGFNLVWLSGYLNST</sequence>
<proteinExistence type="predicted"/>
<accession>X1S7I6</accession>
<feature type="transmembrane region" description="Helical" evidence="1">
    <location>
        <begin position="79"/>
        <end position="98"/>
    </location>
</feature>
<protein>
    <submittedName>
        <fullName evidence="2">Uncharacterized protein</fullName>
    </submittedName>
</protein>
<comment type="caution">
    <text evidence="2">The sequence shown here is derived from an EMBL/GenBank/DDBJ whole genome shotgun (WGS) entry which is preliminary data.</text>
</comment>
<organism evidence="2">
    <name type="scientific">marine sediment metagenome</name>
    <dbReference type="NCBI Taxonomy" id="412755"/>
    <lineage>
        <taxon>unclassified sequences</taxon>
        <taxon>metagenomes</taxon>
        <taxon>ecological metagenomes</taxon>
    </lineage>
</organism>
<dbReference type="AlphaFoldDB" id="X1S7I6"/>
<name>X1S7I6_9ZZZZ</name>